<evidence type="ECO:0000313" key="5">
    <source>
        <dbReference type="EMBL" id="QHJ01265.1"/>
    </source>
</evidence>
<dbReference type="PRINTS" id="PR00035">
    <property type="entry name" value="HTHGNTR"/>
</dbReference>
<name>A0A857JB66_9BURK</name>
<sequence>MADVLYVQIARDLAARIASGELAVGSVLPKEVDLAVTLGVSRHTLRAAIQELEQLGLVSRRRKLGTRVEAREPSGHYRQALSSLEDLIHYGQAHGRVLQSTRTVVADRALARQIGCAAGSTWLKISFMRLDGAAEPKPIGWTDVYVDAEQGDVSSLPERVAGSPDVLVATLLETHYGRRVAQVRQDVHGALVPAELAEALQAEAGTPALRIVRRYLDEAGRLIDLSITLHPADRYVFSMQLTREQASAAQPAATPEPASSRR</sequence>
<dbReference type="Proteomes" id="UP000464787">
    <property type="component" value="Chromosome"/>
</dbReference>
<keyword evidence="6" id="KW-1185">Reference proteome</keyword>
<dbReference type="InterPro" id="IPR036388">
    <property type="entry name" value="WH-like_DNA-bd_sf"/>
</dbReference>
<feature type="domain" description="HTH gntR-type" evidence="4">
    <location>
        <begin position="3"/>
        <end position="71"/>
    </location>
</feature>
<dbReference type="Pfam" id="PF07702">
    <property type="entry name" value="UTRA"/>
    <property type="match status" value="1"/>
</dbReference>
<protein>
    <submittedName>
        <fullName evidence="5">GntR family transcriptional regulator</fullName>
    </submittedName>
</protein>
<dbReference type="RefSeq" id="WP_160555073.1">
    <property type="nucleotide sequence ID" value="NZ_CP047650.1"/>
</dbReference>
<dbReference type="InterPro" id="IPR050679">
    <property type="entry name" value="Bact_HTH_transcr_reg"/>
</dbReference>
<evidence type="ECO:0000259" key="4">
    <source>
        <dbReference type="PROSITE" id="PS50949"/>
    </source>
</evidence>
<dbReference type="Pfam" id="PF00392">
    <property type="entry name" value="GntR"/>
    <property type="match status" value="1"/>
</dbReference>
<dbReference type="Gene3D" id="3.40.1410.10">
    <property type="entry name" value="Chorismate lyase-like"/>
    <property type="match status" value="1"/>
</dbReference>
<dbReference type="SMART" id="SM00345">
    <property type="entry name" value="HTH_GNTR"/>
    <property type="match status" value="1"/>
</dbReference>
<dbReference type="EMBL" id="CP047650">
    <property type="protein sequence ID" value="QHJ01265.1"/>
    <property type="molecule type" value="Genomic_DNA"/>
</dbReference>
<dbReference type="GO" id="GO:0045892">
    <property type="term" value="P:negative regulation of DNA-templated transcription"/>
    <property type="evidence" value="ECO:0007669"/>
    <property type="project" value="TreeGrafter"/>
</dbReference>
<evidence type="ECO:0000256" key="3">
    <source>
        <dbReference type="ARBA" id="ARBA00023163"/>
    </source>
</evidence>
<dbReference type="KEGG" id="xyk:GT347_26715"/>
<dbReference type="SUPFAM" id="SSF46785">
    <property type="entry name" value="Winged helix' DNA-binding domain"/>
    <property type="match status" value="1"/>
</dbReference>
<organism evidence="5 6">
    <name type="scientific">Xylophilus rhododendri</name>
    <dbReference type="NCBI Taxonomy" id="2697032"/>
    <lineage>
        <taxon>Bacteria</taxon>
        <taxon>Pseudomonadati</taxon>
        <taxon>Pseudomonadota</taxon>
        <taxon>Betaproteobacteria</taxon>
        <taxon>Burkholderiales</taxon>
        <taxon>Xylophilus</taxon>
    </lineage>
</organism>
<dbReference type="PANTHER" id="PTHR44846:SF17">
    <property type="entry name" value="GNTR-FAMILY TRANSCRIPTIONAL REGULATOR"/>
    <property type="match status" value="1"/>
</dbReference>
<dbReference type="InterPro" id="IPR036390">
    <property type="entry name" value="WH_DNA-bd_sf"/>
</dbReference>
<keyword evidence="1" id="KW-0805">Transcription regulation</keyword>
<dbReference type="PANTHER" id="PTHR44846">
    <property type="entry name" value="MANNOSYL-D-GLYCERATE TRANSPORT/METABOLISM SYSTEM REPRESSOR MNGR-RELATED"/>
    <property type="match status" value="1"/>
</dbReference>
<keyword evidence="2" id="KW-0238">DNA-binding</keyword>
<dbReference type="InterPro" id="IPR011663">
    <property type="entry name" value="UTRA"/>
</dbReference>
<gene>
    <name evidence="5" type="ORF">GT347_26715</name>
</gene>
<proteinExistence type="predicted"/>
<dbReference type="GO" id="GO:0003700">
    <property type="term" value="F:DNA-binding transcription factor activity"/>
    <property type="evidence" value="ECO:0007669"/>
    <property type="project" value="InterPro"/>
</dbReference>
<evidence type="ECO:0000256" key="2">
    <source>
        <dbReference type="ARBA" id="ARBA00023125"/>
    </source>
</evidence>
<dbReference type="GO" id="GO:0003677">
    <property type="term" value="F:DNA binding"/>
    <property type="evidence" value="ECO:0007669"/>
    <property type="project" value="UniProtKB-KW"/>
</dbReference>
<dbReference type="SMART" id="SM00866">
    <property type="entry name" value="UTRA"/>
    <property type="match status" value="1"/>
</dbReference>
<dbReference type="InterPro" id="IPR028978">
    <property type="entry name" value="Chorismate_lyase_/UTRA_dom_sf"/>
</dbReference>
<reference evidence="5 6" key="1">
    <citation type="submission" date="2020-01" db="EMBL/GenBank/DDBJ databases">
        <title>Genome sequencing of strain KACC 21265.</title>
        <authorList>
            <person name="Heo J."/>
            <person name="Kim S.-J."/>
            <person name="Kim J.-S."/>
            <person name="Hong S.-B."/>
            <person name="Kwon S.-W."/>
        </authorList>
    </citation>
    <scope>NUCLEOTIDE SEQUENCE [LARGE SCALE GENOMIC DNA]</scope>
    <source>
        <strain evidence="5 6">KACC 21265</strain>
    </source>
</reference>
<dbReference type="PROSITE" id="PS50949">
    <property type="entry name" value="HTH_GNTR"/>
    <property type="match status" value="1"/>
</dbReference>
<evidence type="ECO:0000256" key="1">
    <source>
        <dbReference type="ARBA" id="ARBA00023015"/>
    </source>
</evidence>
<dbReference type="InterPro" id="IPR000524">
    <property type="entry name" value="Tscrpt_reg_HTH_GntR"/>
</dbReference>
<keyword evidence="3" id="KW-0804">Transcription</keyword>
<accession>A0A857JB66</accession>
<evidence type="ECO:0000313" key="6">
    <source>
        <dbReference type="Proteomes" id="UP000464787"/>
    </source>
</evidence>
<dbReference type="Gene3D" id="1.10.10.10">
    <property type="entry name" value="Winged helix-like DNA-binding domain superfamily/Winged helix DNA-binding domain"/>
    <property type="match status" value="1"/>
</dbReference>
<dbReference type="SUPFAM" id="SSF64288">
    <property type="entry name" value="Chorismate lyase-like"/>
    <property type="match status" value="1"/>
</dbReference>
<dbReference type="AlphaFoldDB" id="A0A857JB66"/>
<dbReference type="CDD" id="cd07377">
    <property type="entry name" value="WHTH_GntR"/>
    <property type="match status" value="1"/>
</dbReference>